<dbReference type="GO" id="GO:0003844">
    <property type="term" value="F:1,4-alpha-glucan branching enzyme activity"/>
    <property type="evidence" value="ECO:0007669"/>
    <property type="project" value="UniProtKB-EC"/>
</dbReference>
<dbReference type="InterPro" id="IPR044143">
    <property type="entry name" value="GlgB_N_E_set_prok"/>
</dbReference>
<accession>A0A1B1AX33</accession>
<dbReference type="EMBL" id="JAGGLP010000050">
    <property type="protein sequence ID" value="MBP2056545.1"/>
    <property type="molecule type" value="Genomic_DNA"/>
</dbReference>
<proteinExistence type="inferred from homology"/>
<dbReference type="Proteomes" id="UP000092659">
    <property type="component" value="Chromosome"/>
</dbReference>
<dbReference type="CDD" id="cd11325">
    <property type="entry name" value="AmyAc_GTHase"/>
    <property type="match status" value="1"/>
</dbReference>
<dbReference type="Gene3D" id="2.60.40.10">
    <property type="entry name" value="Immunoglobulins"/>
    <property type="match status" value="1"/>
</dbReference>
<dbReference type="InterPro" id="IPR037439">
    <property type="entry name" value="Branching_enzy"/>
</dbReference>
<evidence type="ECO:0000313" key="7">
    <source>
        <dbReference type="EMBL" id="ANP51092.1"/>
    </source>
</evidence>
<dbReference type="AlphaFoldDB" id="A0A1B1AX33"/>
<dbReference type="InterPro" id="IPR013783">
    <property type="entry name" value="Ig-like_fold"/>
</dbReference>
<dbReference type="RefSeq" id="WP_067304968.1">
    <property type="nucleotide sequence ID" value="NZ_CP016279.1"/>
</dbReference>
<evidence type="ECO:0000256" key="5">
    <source>
        <dbReference type="PIRSR" id="PIRSR000463-1"/>
    </source>
</evidence>
<dbReference type="SUPFAM" id="SSF51445">
    <property type="entry name" value="(Trans)glycosidases"/>
    <property type="match status" value="1"/>
</dbReference>
<evidence type="ECO:0000256" key="1">
    <source>
        <dbReference type="ARBA" id="ARBA00000826"/>
    </source>
</evidence>
<evidence type="ECO:0000256" key="3">
    <source>
        <dbReference type="ARBA" id="ARBA00012541"/>
    </source>
</evidence>
<dbReference type="InterPro" id="IPR014756">
    <property type="entry name" value="Ig_E-set"/>
</dbReference>
<evidence type="ECO:0000313" key="9">
    <source>
        <dbReference type="Proteomes" id="UP000092659"/>
    </source>
</evidence>
<dbReference type="EC" id="2.4.1.18" evidence="3"/>
<dbReference type="EMBL" id="CP016279">
    <property type="protein sequence ID" value="ANP51092.1"/>
    <property type="molecule type" value="Genomic_DNA"/>
</dbReference>
<dbReference type="InterPro" id="IPR006048">
    <property type="entry name" value="A-amylase/branching_C"/>
</dbReference>
<feature type="active site" description="Nucleophile" evidence="5">
    <location>
        <position position="277"/>
    </location>
</feature>
<evidence type="ECO:0000256" key="2">
    <source>
        <dbReference type="ARBA" id="ARBA00009000"/>
    </source>
</evidence>
<name>A0A1B1AX33_9ACTN</name>
<keyword evidence="8" id="KW-0328">Glycosyltransferase</keyword>
<dbReference type="InterPro" id="IPR017853">
    <property type="entry name" value="GH"/>
</dbReference>
<dbReference type="InterPro" id="IPR004193">
    <property type="entry name" value="Glyco_hydro_13_N"/>
</dbReference>
<organism evidence="7 9">
    <name type="scientific">Streptomyces griseochromogenes</name>
    <dbReference type="NCBI Taxonomy" id="68214"/>
    <lineage>
        <taxon>Bacteria</taxon>
        <taxon>Bacillati</taxon>
        <taxon>Actinomycetota</taxon>
        <taxon>Actinomycetes</taxon>
        <taxon>Kitasatosporales</taxon>
        <taxon>Streptomycetaceae</taxon>
        <taxon>Streptomyces</taxon>
    </lineage>
</organism>
<dbReference type="PANTHER" id="PTHR43651">
    <property type="entry name" value="1,4-ALPHA-GLUCAN-BRANCHING ENZYME"/>
    <property type="match status" value="1"/>
</dbReference>
<sequence>MGATALSHGTAFRVWAPNAEAVGIAGSFDGWAVVHPMTAENGGYWSIQLAVARPGDEYKYLVTPAQGAAKWKIDPYARRLTSSAGNAVIDTTEFSHFDWSADPWHCPGWDELVIYELHVGTFSRGSGRAPGRLCNVVERLDELAELGVTAIELMPVTEYAGESSWGYNPVSTFAVSADYGSPSELKALVRAAHAHGLAVLVDVVYNHLGPDDLDDGLRRFDGWYENDGDGIYFYNDLRRESGWGPRPDYGRVEVRRYLCESALFWLEEYRMDGLRWDATSRIRNVDDDDPAEIPDGWTLMRWVNDEIDARQPWKISIAEDLQDDPAITTATPTGAGFDSQWDAGFAHVLRLALTAAQDGERSMAQVRTAIEHRLGGNALARVIYTESHDTAAEAHGRLPEAIWPGNAQSWYAKKRTTLGAATLLTAPGIPMLFQGQEFLEDRTFDDRTPLDWDKRGRHRGIVQLYTDLIALRRNRDHTTAGLRGNQVDVYHCNDADKVIAFHRYARGGPRDSTIVVLNFGNRRYNGYRVGLPRAGDWYVRFNSDWAGYDPEFDNSPSLDTRAEGIAQDGQPWSGAIGVGPYSAVTLSQDA</sequence>
<evidence type="ECO:0000259" key="6">
    <source>
        <dbReference type="SMART" id="SM00642"/>
    </source>
</evidence>
<dbReference type="SUPFAM" id="SSF81296">
    <property type="entry name" value="E set domains"/>
    <property type="match status" value="1"/>
</dbReference>
<feature type="domain" description="Glycosyl hydrolase family 13 catalytic" evidence="6">
    <location>
        <begin position="116"/>
        <end position="472"/>
    </location>
</feature>
<dbReference type="GO" id="GO:0004553">
    <property type="term" value="F:hydrolase activity, hydrolyzing O-glycosyl compounds"/>
    <property type="evidence" value="ECO:0007669"/>
    <property type="project" value="InterPro"/>
</dbReference>
<evidence type="ECO:0000256" key="4">
    <source>
        <dbReference type="ARBA" id="ARBA00022679"/>
    </source>
</evidence>
<dbReference type="Proteomes" id="UP001519309">
    <property type="component" value="Unassembled WGS sequence"/>
</dbReference>
<dbReference type="Gene3D" id="3.20.20.80">
    <property type="entry name" value="Glycosidases"/>
    <property type="match status" value="1"/>
</dbReference>
<dbReference type="Pfam" id="PF00128">
    <property type="entry name" value="Alpha-amylase"/>
    <property type="match status" value="2"/>
</dbReference>
<evidence type="ECO:0000313" key="8">
    <source>
        <dbReference type="EMBL" id="MBP2056545.1"/>
    </source>
</evidence>
<feature type="active site" description="Proton donor" evidence="5">
    <location>
        <position position="319"/>
    </location>
</feature>
<dbReference type="Gene3D" id="2.60.40.1180">
    <property type="entry name" value="Golgi alpha-mannosidase II"/>
    <property type="match status" value="1"/>
</dbReference>
<dbReference type="GO" id="GO:0043169">
    <property type="term" value="F:cation binding"/>
    <property type="evidence" value="ECO:0007669"/>
    <property type="project" value="InterPro"/>
</dbReference>
<dbReference type="InterPro" id="IPR006047">
    <property type="entry name" value="GH13_cat_dom"/>
</dbReference>
<keyword evidence="10" id="KW-1185">Reference proteome</keyword>
<dbReference type="GO" id="GO:0005978">
    <property type="term" value="P:glycogen biosynthetic process"/>
    <property type="evidence" value="ECO:0007669"/>
    <property type="project" value="InterPro"/>
</dbReference>
<gene>
    <name evidence="7" type="ORF">AVL59_16990</name>
    <name evidence="8" type="ORF">J2Z21_009564</name>
</gene>
<protein>
    <recommendedName>
        <fullName evidence="3">1,4-alpha-glucan branching enzyme</fullName>
        <ecNumber evidence="3">2.4.1.18</ecNumber>
    </recommendedName>
</protein>
<dbReference type="Pfam" id="PF02922">
    <property type="entry name" value="CBM_48"/>
    <property type="match status" value="1"/>
</dbReference>
<dbReference type="PIRSF" id="PIRSF000463">
    <property type="entry name" value="GlgB"/>
    <property type="match status" value="1"/>
</dbReference>
<keyword evidence="4 8" id="KW-0808">Transferase</keyword>
<dbReference type="InterPro" id="IPR013780">
    <property type="entry name" value="Glyco_hydro_b"/>
</dbReference>
<reference evidence="8 10" key="2">
    <citation type="submission" date="2021-03" db="EMBL/GenBank/DDBJ databases">
        <title>Genomic Encyclopedia of Type Strains, Phase IV (KMG-IV): sequencing the most valuable type-strain genomes for metagenomic binning, comparative biology and taxonomic classification.</title>
        <authorList>
            <person name="Goeker M."/>
        </authorList>
    </citation>
    <scope>NUCLEOTIDE SEQUENCE [LARGE SCALE GENOMIC DNA]</scope>
    <source>
        <strain evidence="8 10">DSM 40499</strain>
    </source>
</reference>
<dbReference type="SMART" id="SM00642">
    <property type="entry name" value="Aamy"/>
    <property type="match status" value="1"/>
</dbReference>
<dbReference type="CDD" id="cd02855">
    <property type="entry name" value="E_set_GBE_prok_N"/>
    <property type="match status" value="1"/>
</dbReference>
<dbReference type="KEGG" id="sgs:AVL59_16990"/>
<comment type="catalytic activity">
    <reaction evidence="1">
        <text>Transfers a segment of a (1-&gt;4)-alpha-D-glucan chain to a primary hydroxy group in a similar glucan chain.</text>
        <dbReference type="EC" id="2.4.1.18"/>
    </reaction>
</comment>
<dbReference type="SUPFAM" id="SSF51011">
    <property type="entry name" value="Glycosyl hydrolase domain"/>
    <property type="match status" value="1"/>
</dbReference>
<comment type="similarity">
    <text evidence="2">Belongs to the glycosyl hydrolase 13 family. GlgB subfamily.</text>
</comment>
<dbReference type="Pfam" id="PF02806">
    <property type="entry name" value="Alpha-amylase_C"/>
    <property type="match status" value="1"/>
</dbReference>
<dbReference type="PANTHER" id="PTHR43651:SF11">
    <property type="entry name" value="MALTO-OLIGOSYLTREHALOSE TREHALOHYDROLASE"/>
    <property type="match status" value="1"/>
</dbReference>
<evidence type="ECO:0000313" key="10">
    <source>
        <dbReference type="Proteomes" id="UP001519309"/>
    </source>
</evidence>
<dbReference type="STRING" id="68214.AVL59_16990"/>
<reference evidence="7 9" key="1">
    <citation type="submission" date="2016-06" db="EMBL/GenBank/DDBJ databases">
        <title>Complete genome sequence of Streptomyces griseochromogenes ATCC 14511, the Blasticidin S producer.</title>
        <authorList>
            <person name="Wu L."/>
        </authorList>
    </citation>
    <scope>NUCLEOTIDE SEQUENCE [LARGE SCALE GENOMIC DNA]</scope>
    <source>
        <strain evidence="7 9">ATCC 14511</strain>
    </source>
</reference>